<organism evidence="6 7">
    <name type="scientific">Haloterrigena gelatinilytica</name>
    <dbReference type="NCBI Taxonomy" id="2741724"/>
    <lineage>
        <taxon>Archaea</taxon>
        <taxon>Methanobacteriati</taxon>
        <taxon>Methanobacteriota</taxon>
        <taxon>Stenosarchaea group</taxon>
        <taxon>Halobacteria</taxon>
        <taxon>Halobacteriales</taxon>
        <taxon>Natrialbaceae</taxon>
        <taxon>Haloterrigena</taxon>
    </lineage>
</organism>
<dbReference type="GO" id="GO:0071513">
    <property type="term" value="C:phosphopantothenoylcysteine decarboxylase complex"/>
    <property type="evidence" value="ECO:0007669"/>
    <property type="project" value="TreeGrafter"/>
</dbReference>
<feature type="binding site" evidence="3">
    <location>
        <position position="287"/>
    </location>
    <ligand>
        <name>CTP</name>
        <dbReference type="ChEBI" id="CHEBI:37563"/>
    </ligand>
</feature>
<evidence type="ECO:0000256" key="3">
    <source>
        <dbReference type="HAMAP-Rule" id="MF_02225"/>
    </source>
</evidence>
<dbReference type="GO" id="GO:0010181">
    <property type="term" value="F:FMN binding"/>
    <property type="evidence" value="ECO:0007669"/>
    <property type="project" value="UniProtKB-UniRule"/>
</dbReference>
<dbReference type="InterPro" id="IPR005252">
    <property type="entry name" value="CoaBC"/>
</dbReference>
<keyword evidence="3 6" id="KW-0436">Ligase</keyword>
<comment type="cofactor">
    <cofactor evidence="3">
        <name>FMN</name>
        <dbReference type="ChEBI" id="CHEBI:58210"/>
    </cofactor>
    <text evidence="3">Binds 1 FMN per subunit.</text>
</comment>
<dbReference type="PANTHER" id="PTHR14359">
    <property type="entry name" value="HOMO-OLIGOMERIC FLAVIN CONTAINING CYS DECARBOXYLASE FAMILY"/>
    <property type="match status" value="1"/>
</dbReference>
<comment type="function">
    <text evidence="3">Catalyzes two sequential steps in the biosynthesis of coenzyme A. In the first step cysteine is conjugated to 4'-phosphopantothenate to form 4-phosphopantothenoylcysteine. In the second step the latter compound is decarboxylated to form 4'-phosphopantotheine.</text>
</comment>
<evidence type="ECO:0000259" key="4">
    <source>
        <dbReference type="Pfam" id="PF02441"/>
    </source>
</evidence>
<dbReference type="InterPro" id="IPR035929">
    <property type="entry name" value="CoaB-like_sf"/>
</dbReference>
<dbReference type="Gene3D" id="3.40.50.1950">
    <property type="entry name" value="Flavin prenyltransferase-like"/>
    <property type="match status" value="1"/>
</dbReference>
<dbReference type="Pfam" id="PF02441">
    <property type="entry name" value="Flavoprotein"/>
    <property type="match status" value="1"/>
</dbReference>
<keyword evidence="3" id="KW-0460">Magnesium</keyword>
<dbReference type="Gene3D" id="3.40.50.10300">
    <property type="entry name" value="CoaB-like"/>
    <property type="match status" value="1"/>
</dbReference>
<comment type="similarity">
    <text evidence="3">In the N-terminal section; belongs to the HFCD (homo-oligomeric flavin containing Cys decarboxylase) superfamily.</text>
</comment>
<comment type="pathway">
    <text evidence="3">Cofactor biosynthesis; coenzyme A biosynthesis.</text>
</comment>
<keyword evidence="2 3" id="KW-0456">Lyase</keyword>
<dbReference type="SUPFAM" id="SSF102645">
    <property type="entry name" value="CoaB-like"/>
    <property type="match status" value="1"/>
</dbReference>
<dbReference type="InterPro" id="IPR036551">
    <property type="entry name" value="Flavin_trans-like"/>
</dbReference>
<dbReference type="GO" id="GO:0046872">
    <property type="term" value="F:metal ion binding"/>
    <property type="evidence" value="ECO:0007669"/>
    <property type="project" value="UniProtKB-KW"/>
</dbReference>
<keyword evidence="3" id="KW-0288">FMN</keyword>
<dbReference type="RefSeq" id="WP_174701714.1">
    <property type="nucleotide sequence ID" value="NZ_JABURA010000001.1"/>
</dbReference>
<protein>
    <recommendedName>
        <fullName evidence="3">Coenzyme A biosynthesis bifunctional protein CoaBC</fullName>
    </recommendedName>
    <alternativeName>
        <fullName evidence="3">DNA/pantothenate metabolism flavoprotein</fullName>
    </alternativeName>
    <alternativeName>
        <fullName evidence="3">Phosphopantothenoylcysteine synthetase/decarboxylase</fullName>
        <shortName evidence="3">PPCS-PPCDC</shortName>
    </alternativeName>
    <domain>
        <recommendedName>
            <fullName evidence="3">Phosphopantothenoylcysteine decarboxylase</fullName>
            <shortName evidence="3">PPC decarboxylase</shortName>
            <shortName evidence="3">PPC-DC</shortName>
            <ecNumber evidence="3">4.1.1.36</ecNumber>
        </recommendedName>
        <alternativeName>
            <fullName evidence="3">CoaC</fullName>
        </alternativeName>
    </domain>
    <domain>
        <recommendedName>
            <fullName evidence="3">Phosphopantothenate--cysteine ligase</fullName>
            <ecNumber evidence="3">6.3.2.5</ecNumber>
        </recommendedName>
        <alternativeName>
            <fullName evidence="3">CoaB</fullName>
        </alternativeName>
        <alternativeName>
            <fullName evidence="3">Phosphopantothenoylcysteine synthetase</fullName>
            <shortName evidence="3">PPC synthetase</shortName>
            <shortName evidence="3">PPC-S</shortName>
        </alternativeName>
    </domain>
</protein>
<dbReference type="UniPathway" id="UPA00241"/>
<dbReference type="GO" id="GO:0004632">
    <property type="term" value="F:phosphopantothenate--cysteine ligase activity"/>
    <property type="evidence" value="ECO:0007669"/>
    <property type="project" value="UniProtKB-UniRule"/>
</dbReference>
<feature type="domain" description="DNA/pantothenate metabolism flavoprotein C-terminal" evidence="5">
    <location>
        <begin position="179"/>
        <end position="399"/>
    </location>
</feature>
<gene>
    <name evidence="3 6" type="primary">coaBC</name>
    <name evidence="6" type="ORF">HT576_08285</name>
</gene>
<dbReference type="HAMAP" id="MF_02225">
    <property type="entry name" value="CoaBC"/>
    <property type="match status" value="1"/>
</dbReference>
<dbReference type="InterPro" id="IPR003382">
    <property type="entry name" value="Flavoprotein"/>
</dbReference>
<feature type="region of interest" description="Phosphopantothenoylcysteine decarboxylase" evidence="3">
    <location>
        <begin position="1"/>
        <end position="183"/>
    </location>
</feature>
<keyword evidence="3" id="KW-0285">Flavoprotein</keyword>
<feature type="binding site" evidence="3">
    <location>
        <position position="329"/>
    </location>
    <ligand>
        <name>CTP</name>
        <dbReference type="ChEBI" id="CHEBI:37563"/>
    </ligand>
</feature>
<evidence type="ECO:0000256" key="2">
    <source>
        <dbReference type="ARBA" id="ARBA00023239"/>
    </source>
</evidence>
<reference evidence="6" key="1">
    <citation type="submission" date="2020-06" db="EMBL/GenBank/DDBJ databases">
        <title>Haloterrigena sp. nov., an extremely halophilic archaeon isolated from a saline sediment.</title>
        <authorList>
            <person name="Liu B.-B."/>
        </authorList>
    </citation>
    <scope>NUCLEOTIDE SEQUENCE</scope>
    <source>
        <strain evidence="6">SYSU A121-1</strain>
    </source>
</reference>
<feature type="region of interest" description="Phosphopantothenate--cysteine ligase" evidence="3">
    <location>
        <begin position="184"/>
        <end position="406"/>
    </location>
</feature>
<dbReference type="EMBL" id="JABURA010000001">
    <property type="protein sequence ID" value="NUB91017.1"/>
    <property type="molecule type" value="Genomic_DNA"/>
</dbReference>
<comment type="caution">
    <text evidence="3">Lacks conserved residue(s) required for the propagation of feature annotation.</text>
</comment>
<dbReference type="OrthoDB" id="10536at2157"/>
<name>A0A8J8KFH2_9EURY</name>
<dbReference type="EC" id="6.3.2.5" evidence="3"/>
<dbReference type="GO" id="GO:0015941">
    <property type="term" value="P:pantothenate catabolic process"/>
    <property type="evidence" value="ECO:0007669"/>
    <property type="project" value="InterPro"/>
</dbReference>
<evidence type="ECO:0000256" key="1">
    <source>
        <dbReference type="ARBA" id="ARBA00022793"/>
    </source>
</evidence>
<dbReference type="InterPro" id="IPR007085">
    <property type="entry name" value="DNA/pantothenate-metab_flavo_C"/>
</dbReference>
<dbReference type="AlphaFoldDB" id="A0A8J8KFH2"/>
<accession>A0A8J8KFH2</accession>
<evidence type="ECO:0000259" key="5">
    <source>
        <dbReference type="Pfam" id="PF04127"/>
    </source>
</evidence>
<dbReference type="EC" id="4.1.1.36" evidence="3"/>
<feature type="domain" description="Flavoprotein" evidence="4">
    <location>
        <begin position="6"/>
        <end position="170"/>
    </location>
</feature>
<keyword evidence="3" id="KW-0479">Metal-binding</keyword>
<keyword evidence="1 3" id="KW-0210">Decarboxylase</keyword>
<sequence length="406" mass="42213">MLEGVNVALGVTGSIAAVKTVELAHELRRQGAEVRGVMTDSARGIIHPWAVEFATDNEVVTEITGSVEHVELCGNDGWADVFLIAPATANTVGKIAGAVDDTPVTTCATTALGADTPVVVAPAMHEPMYDHPGVLEAIDTVAEWGVDFVDPRLEEGKAKIASEEAIVCDVARAAGERSLEGERVVVTGGATAESIDPVRVITNRSSGKMGRAVARACYARGADVTLVHGVVGPRPIGDGDGPPETDGDGNLPYAAVRHVESASEMLAATRDACADADALVSAAAIGDYTVEASETKIRSGRERSLDLEPTPKLIDEVREERPDLPIVGFKTETSGDEAAMIEKARETLERARLAFVVANDASVMGSDRTAALLVHDADSARYEGTKAGLGGEIADSIAAVVGDNSL</sequence>
<dbReference type="Proteomes" id="UP000728647">
    <property type="component" value="Unassembled WGS sequence"/>
</dbReference>
<dbReference type="PANTHER" id="PTHR14359:SF6">
    <property type="entry name" value="PHOSPHOPANTOTHENOYLCYSTEINE DECARBOXYLASE"/>
    <property type="match status" value="1"/>
</dbReference>
<evidence type="ECO:0000313" key="7">
    <source>
        <dbReference type="Proteomes" id="UP000728647"/>
    </source>
</evidence>
<proteinExistence type="inferred from homology"/>
<evidence type="ECO:0000313" key="6">
    <source>
        <dbReference type="EMBL" id="NUB91017.1"/>
    </source>
</evidence>
<dbReference type="GO" id="GO:0015937">
    <property type="term" value="P:coenzyme A biosynthetic process"/>
    <property type="evidence" value="ECO:0007669"/>
    <property type="project" value="UniProtKB-UniRule"/>
</dbReference>
<feature type="binding site" evidence="3">
    <location>
        <position position="296"/>
    </location>
    <ligand>
        <name>CTP</name>
        <dbReference type="ChEBI" id="CHEBI:37563"/>
    </ligand>
</feature>
<comment type="catalytic activity">
    <reaction evidence="3">
        <text>(R)-4'-phosphopantothenate + L-cysteine + CTP = N-[(R)-4-phosphopantothenoyl]-L-cysteine + CMP + diphosphate + H(+)</text>
        <dbReference type="Rhea" id="RHEA:19397"/>
        <dbReference type="ChEBI" id="CHEBI:10986"/>
        <dbReference type="ChEBI" id="CHEBI:15378"/>
        <dbReference type="ChEBI" id="CHEBI:33019"/>
        <dbReference type="ChEBI" id="CHEBI:35235"/>
        <dbReference type="ChEBI" id="CHEBI:37563"/>
        <dbReference type="ChEBI" id="CHEBI:59458"/>
        <dbReference type="ChEBI" id="CHEBI:60377"/>
        <dbReference type="EC" id="6.3.2.5"/>
    </reaction>
</comment>
<dbReference type="Pfam" id="PF04127">
    <property type="entry name" value="DFP"/>
    <property type="match status" value="1"/>
</dbReference>
<keyword evidence="3" id="KW-0511">Multifunctional enzyme</keyword>
<dbReference type="GO" id="GO:0004633">
    <property type="term" value="F:phosphopantothenoylcysteine decarboxylase activity"/>
    <property type="evidence" value="ECO:0007669"/>
    <property type="project" value="UniProtKB-UniRule"/>
</dbReference>
<comment type="cofactor">
    <cofactor evidence="3">
        <name>Mg(2+)</name>
        <dbReference type="ChEBI" id="CHEBI:18420"/>
    </cofactor>
</comment>
<comment type="catalytic activity">
    <reaction evidence="3">
        <text>N-[(R)-4-phosphopantothenoyl]-L-cysteine + H(+) = (R)-4'-phosphopantetheine + CO2</text>
        <dbReference type="Rhea" id="RHEA:16793"/>
        <dbReference type="ChEBI" id="CHEBI:15378"/>
        <dbReference type="ChEBI" id="CHEBI:16526"/>
        <dbReference type="ChEBI" id="CHEBI:59458"/>
        <dbReference type="ChEBI" id="CHEBI:61723"/>
        <dbReference type="EC" id="4.1.1.36"/>
    </reaction>
</comment>
<comment type="similarity">
    <text evidence="3">In the C-terminal section; belongs to the PPC synthetase family.</text>
</comment>
<comment type="caution">
    <text evidence="6">The sequence shown here is derived from an EMBL/GenBank/DDBJ whole genome shotgun (WGS) entry which is preliminary data.</text>
</comment>
<dbReference type="SUPFAM" id="SSF52507">
    <property type="entry name" value="Homo-oligomeric flavin-containing Cys decarboxylases, HFCD"/>
    <property type="match status" value="1"/>
</dbReference>
<dbReference type="NCBIfam" id="TIGR00521">
    <property type="entry name" value="coaBC_dfp"/>
    <property type="match status" value="1"/>
</dbReference>